<keyword evidence="5 9" id="KW-0472">Membrane</keyword>
<dbReference type="CDD" id="cd06225">
    <property type="entry name" value="HAMP"/>
    <property type="match status" value="1"/>
</dbReference>
<evidence type="ECO:0000259" key="11">
    <source>
        <dbReference type="PROSITE" id="PS50885"/>
    </source>
</evidence>
<evidence type="ECO:0000259" key="10">
    <source>
        <dbReference type="PROSITE" id="PS50111"/>
    </source>
</evidence>
<evidence type="ECO:0000256" key="2">
    <source>
        <dbReference type="ARBA" id="ARBA00022475"/>
    </source>
</evidence>
<keyword evidence="2" id="KW-1003">Cell membrane</keyword>
<dbReference type="InterPro" id="IPR003660">
    <property type="entry name" value="HAMP_dom"/>
</dbReference>
<dbReference type="InterPro" id="IPR033480">
    <property type="entry name" value="sCache_2"/>
</dbReference>
<name>A0ABZ2N5T5_9BACI</name>
<dbReference type="InterPro" id="IPR004089">
    <property type="entry name" value="MCPsignal_dom"/>
</dbReference>
<evidence type="ECO:0000256" key="3">
    <source>
        <dbReference type="ARBA" id="ARBA00022692"/>
    </source>
</evidence>
<gene>
    <name evidence="12" type="ORF">WDJ61_16200</name>
</gene>
<keyword evidence="13" id="KW-1185">Reference proteome</keyword>
<sequence>MDTNTSFFNRISVQLLLAVTIVILTISSAIGISSYYLAKKELINSGKEELRSIVQTSLPVLEMLNEEVKEGKITLEQAQERARIILNGPKTEANGSVGYDFHKTNYVYKDNGYLYAYDSNYKAQLHPAIPIGEDESETKNSEGVYVQRELVKAAKATSPEDHFYTYAWKNTGEASEQPKIAYMVYFEPWDWNIGIGAYESEFYQSLQSLKNYILIITISIAVLSLAIMFWFAKKKLDLLKQAAAISLKIADGQLDVPKLQETSDEVGQLNKSFNKMSSELRGLIGKLQDTSTNLLHSATDLSAVSEETSATSQEIVRAMNEISSGAVSQASDIDDMSRSVDRLSSAIAQMNQENQVIRDITTSTEKATDHGKEIVQVLKSSNEQSLVASEKIKTSITNLTSQIQNISHITTTINHVTEQTNLLALNASIEAARAGEHGKGFAVVADEVRKLAEESNQATKQIQEMITGIHQETAITVSMMKETTLFSTQLNNAVHETEMEFTQISEAVRETIKAIDGLNSEIMTVTNQSHEIQEVIQNISAVSEETAAAVEEISASVDEQSKAISTVSHSADQLSQLSETVSAMINRYKL</sequence>
<dbReference type="Gene3D" id="6.10.340.10">
    <property type="match status" value="1"/>
</dbReference>
<reference evidence="12 13" key="1">
    <citation type="submission" date="2024-02" db="EMBL/GenBank/DDBJ databases">
        <title>Seven novel Bacillus-like species.</title>
        <authorList>
            <person name="Liu G."/>
        </authorList>
    </citation>
    <scope>NUCLEOTIDE SEQUENCE [LARGE SCALE GENOMIC DNA]</scope>
    <source>
        <strain evidence="12 13">FJAT-52991</strain>
    </source>
</reference>
<dbReference type="Proteomes" id="UP001387364">
    <property type="component" value="Chromosome"/>
</dbReference>
<proteinExistence type="inferred from homology"/>
<dbReference type="Gene3D" id="1.10.287.950">
    <property type="entry name" value="Methyl-accepting chemotaxis protein"/>
    <property type="match status" value="1"/>
</dbReference>
<keyword evidence="3 9" id="KW-0812">Transmembrane</keyword>
<keyword evidence="6 8" id="KW-0807">Transducer</keyword>
<dbReference type="SUPFAM" id="SSF58104">
    <property type="entry name" value="Methyl-accepting chemotaxis protein (MCP) signaling domain"/>
    <property type="match status" value="1"/>
</dbReference>
<accession>A0ABZ2N5T5</accession>
<dbReference type="Pfam" id="PF00015">
    <property type="entry name" value="MCPsignal"/>
    <property type="match status" value="1"/>
</dbReference>
<keyword evidence="4 9" id="KW-1133">Transmembrane helix</keyword>
<evidence type="ECO:0000313" key="13">
    <source>
        <dbReference type="Proteomes" id="UP001387364"/>
    </source>
</evidence>
<comment type="subcellular location">
    <subcellularLocation>
        <location evidence="1">Cell membrane</location>
        <topology evidence="1">Multi-pass membrane protein</topology>
    </subcellularLocation>
</comment>
<evidence type="ECO:0000256" key="9">
    <source>
        <dbReference type="SAM" id="Phobius"/>
    </source>
</evidence>
<dbReference type="SMART" id="SM00304">
    <property type="entry name" value="HAMP"/>
    <property type="match status" value="2"/>
</dbReference>
<evidence type="ECO:0000313" key="12">
    <source>
        <dbReference type="EMBL" id="WXB92746.1"/>
    </source>
</evidence>
<dbReference type="Gene3D" id="3.30.450.20">
    <property type="entry name" value="PAS domain"/>
    <property type="match status" value="1"/>
</dbReference>
<dbReference type="PANTHER" id="PTHR32089">
    <property type="entry name" value="METHYL-ACCEPTING CHEMOTAXIS PROTEIN MCPB"/>
    <property type="match status" value="1"/>
</dbReference>
<dbReference type="Pfam" id="PF17200">
    <property type="entry name" value="sCache_2"/>
    <property type="match status" value="1"/>
</dbReference>
<protein>
    <submittedName>
        <fullName evidence="12">Methyl-accepting chemotaxis protein</fullName>
    </submittedName>
</protein>
<evidence type="ECO:0000256" key="5">
    <source>
        <dbReference type="ARBA" id="ARBA00023136"/>
    </source>
</evidence>
<dbReference type="SMART" id="SM00283">
    <property type="entry name" value="MA"/>
    <property type="match status" value="1"/>
</dbReference>
<evidence type="ECO:0000256" key="8">
    <source>
        <dbReference type="PROSITE-ProRule" id="PRU00284"/>
    </source>
</evidence>
<dbReference type="CDD" id="cd11386">
    <property type="entry name" value="MCP_signal"/>
    <property type="match status" value="1"/>
</dbReference>
<evidence type="ECO:0000256" key="6">
    <source>
        <dbReference type="ARBA" id="ARBA00023224"/>
    </source>
</evidence>
<feature type="domain" description="Methyl-accepting transducer" evidence="10">
    <location>
        <begin position="304"/>
        <end position="554"/>
    </location>
</feature>
<dbReference type="RefSeq" id="WP_338751558.1">
    <property type="nucleotide sequence ID" value="NZ_CP147404.1"/>
</dbReference>
<dbReference type="SMART" id="SM01049">
    <property type="entry name" value="Cache_2"/>
    <property type="match status" value="1"/>
</dbReference>
<feature type="transmembrane region" description="Helical" evidence="9">
    <location>
        <begin position="15"/>
        <end position="38"/>
    </location>
</feature>
<feature type="transmembrane region" description="Helical" evidence="9">
    <location>
        <begin position="212"/>
        <end position="232"/>
    </location>
</feature>
<evidence type="ECO:0000256" key="7">
    <source>
        <dbReference type="ARBA" id="ARBA00029447"/>
    </source>
</evidence>
<dbReference type="EMBL" id="CP147404">
    <property type="protein sequence ID" value="WXB92746.1"/>
    <property type="molecule type" value="Genomic_DNA"/>
</dbReference>
<comment type="similarity">
    <text evidence="7">Belongs to the methyl-accepting chemotaxis (MCP) protein family.</text>
</comment>
<dbReference type="PANTHER" id="PTHR32089:SF112">
    <property type="entry name" value="LYSOZYME-LIKE PROTEIN-RELATED"/>
    <property type="match status" value="1"/>
</dbReference>
<feature type="domain" description="HAMP" evidence="11">
    <location>
        <begin position="239"/>
        <end position="285"/>
    </location>
</feature>
<dbReference type="PROSITE" id="PS50111">
    <property type="entry name" value="CHEMOTAXIS_TRANSDUC_2"/>
    <property type="match status" value="1"/>
</dbReference>
<evidence type="ECO:0000256" key="4">
    <source>
        <dbReference type="ARBA" id="ARBA00022989"/>
    </source>
</evidence>
<dbReference type="PROSITE" id="PS50885">
    <property type="entry name" value="HAMP"/>
    <property type="match status" value="1"/>
</dbReference>
<organism evidence="12 13">
    <name type="scientific">Bacillus kandeliae</name>
    <dbReference type="NCBI Taxonomy" id="3129297"/>
    <lineage>
        <taxon>Bacteria</taxon>
        <taxon>Bacillati</taxon>
        <taxon>Bacillota</taxon>
        <taxon>Bacilli</taxon>
        <taxon>Bacillales</taxon>
        <taxon>Bacillaceae</taxon>
        <taxon>Bacillus</taxon>
    </lineage>
</organism>
<evidence type="ECO:0000256" key="1">
    <source>
        <dbReference type="ARBA" id="ARBA00004651"/>
    </source>
</evidence>
<dbReference type="Pfam" id="PF00672">
    <property type="entry name" value="HAMP"/>
    <property type="match status" value="1"/>
</dbReference>